<organism evidence="1 2">
    <name type="scientific">Acinetobacter phage Henu6</name>
    <dbReference type="NCBI Taxonomy" id="2500136"/>
    <lineage>
        <taxon>Viruses</taxon>
        <taxon>Duplodnaviria</taxon>
        <taxon>Heunggongvirae</taxon>
        <taxon>Uroviricota</taxon>
        <taxon>Caudoviricetes</taxon>
        <taxon>Pantevenvirales</taxon>
        <taxon>Straboviridae</taxon>
        <taxon>Twarogvirinae</taxon>
        <taxon>Zedzedvirus</taxon>
        <taxon>Zedzedvirus zz1</taxon>
    </lineage>
</organism>
<dbReference type="Proteomes" id="UP000289169">
    <property type="component" value="Segment"/>
</dbReference>
<protein>
    <submittedName>
        <fullName evidence="1">Uncharacterized protein</fullName>
    </submittedName>
</protein>
<name>A0A410T5J1_9CAUD</name>
<evidence type="ECO:0000313" key="1">
    <source>
        <dbReference type="EMBL" id="QAU04032.1"/>
    </source>
</evidence>
<gene>
    <name evidence="1" type="ORF">Henu6_gp230</name>
</gene>
<reference evidence="1 2" key="1">
    <citation type="submission" date="2018-11" db="EMBL/GenBank/DDBJ databases">
        <authorList>
            <person name="Teng T."/>
        </authorList>
    </citation>
    <scope>NUCLEOTIDE SEQUENCE [LARGE SCALE GENOMIC DNA]</scope>
</reference>
<accession>A0A410T5J1</accession>
<proteinExistence type="predicted"/>
<dbReference type="EMBL" id="MK240351">
    <property type="protein sequence ID" value="QAU04032.1"/>
    <property type="molecule type" value="Genomic_DNA"/>
</dbReference>
<sequence>MTISISDFETFKKCCDSFDYFKERFAANSSYVSAMFAHHFLFKQYQQLVVLADREVRDKIRVGVYEILQNMPDSFLVGVKEGIQKISCDKRCNTISFGAYHDYSLKGMAASLVYSKEPAAALNTCVLKPTDIPNLYITIDWRKEKE</sequence>
<evidence type="ECO:0000313" key="2">
    <source>
        <dbReference type="Proteomes" id="UP000289169"/>
    </source>
</evidence>